<evidence type="ECO:0000313" key="1">
    <source>
        <dbReference type="EMBL" id="CAI2194754.1"/>
    </source>
</evidence>
<proteinExistence type="predicted"/>
<dbReference type="AlphaFoldDB" id="A0A9W4T581"/>
<protein>
    <submittedName>
        <fullName evidence="1">12860_t:CDS:1</fullName>
    </submittedName>
</protein>
<sequence>HAESFVEQQENILNEHLEEKLPRNVIISEVRQDNDEVTDEVINEGNGEGSNALT</sequence>
<organism evidence="1 2">
    <name type="scientific">Funneliformis geosporum</name>
    <dbReference type="NCBI Taxonomy" id="1117311"/>
    <lineage>
        <taxon>Eukaryota</taxon>
        <taxon>Fungi</taxon>
        <taxon>Fungi incertae sedis</taxon>
        <taxon>Mucoromycota</taxon>
        <taxon>Glomeromycotina</taxon>
        <taxon>Glomeromycetes</taxon>
        <taxon>Glomerales</taxon>
        <taxon>Glomeraceae</taxon>
        <taxon>Funneliformis</taxon>
    </lineage>
</organism>
<dbReference type="Proteomes" id="UP001153678">
    <property type="component" value="Unassembled WGS sequence"/>
</dbReference>
<feature type="non-terminal residue" evidence="1">
    <location>
        <position position="1"/>
    </location>
</feature>
<dbReference type="EMBL" id="CAMKVN010011385">
    <property type="protein sequence ID" value="CAI2194754.1"/>
    <property type="molecule type" value="Genomic_DNA"/>
</dbReference>
<reference evidence="1" key="1">
    <citation type="submission" date="2022-08" db="EMBL/GenBank/DDBJ databases">
        <authorList>
            <person name="Kallberg Y."/>
            <person name="Tangrot J."/>
            <person name="Rosling A."/>
        </authorList>
    </citation>
    <scope>NUCLEOTIDE SEQUENCE</scope>
    <source>
        <strain evidence="1">Wild A</strain>
    </source>
</reference>
<gene>
    <name evidence="1" type="ORF">FWILDA_LOCUS16735</name>
</gene>
<dbReference type="OrthoDB" id="2431762at2759"/>
<accession>A0A9W4T581</accession>
<comment type="caution">
    <text evidence="1">The sequence shown here is derived from an EMBL/GenBank/DDBJ whole genome shotgun (WGS) entry which is preliminary data.</text>
</comment>
<name>A0A9W4T581_9GLOM</name>
<feature type="non-terminal residue" evidence="1">
    <location>
        <position position="54"/>
    </location>
</feature>
<evidence type="ECO:0000313" key="2">
    <source>
        <dbReference type="Proteomes" id="UP001153678"/>
    </source>
</evidence>
<keyword evidence="2" id="KW-1185">Reference proteome</keyword>